<dbReference type="GO" id="GO:0016787">
    <property type="term" value="F:hydrolase activity"/>
    <property type="evidence" value="ECO:0007669"/>
    <property type="project" value="UniProtKB-KW"/>
</dbReference>
<comment type="similarity">
    <text evidence="1">Belongs to the metallo-beta-lactamase superfamily.</text>
</comment>
<dbReference type="HOGENOM" id="CLU_030571_3_2_5"/>
<dbReference type="PANTHER" id="PTHR42978:SF3">
    <property type="entry name" value="BLR3078 PROTEIN"/>
    <property type="match status" value="1"/>
</dbReference>
<reference evidence="6 7" key="1">
    <citation type="submission" date="2013-07" db="EMBL/GenBank/DDBJ databases">
        <title>Completed genome of Sphingomonas sanxanigenens NX02.</title>
        <authorList>
            <person name="Ma T."/>
            <person name="Huang H."/>
            <person name="Wu M."/>
            <person name="Li X."/>
            <person name="Li G."/>
        </authorList>
    </citation>
    <scope>NUCLEOTIDE SEQUENCE [LARGE SCALE GENOMIC DNA]</scope>
    <source>
        <strain evidence="6 7">NX02</strain>
    </source>
</reference>
<proteinExistence type="inferred from homology"/>
<dbReference type="SMART" id="SM00849">
    <property type="entry name" value="Lactamase_B"/>
    <property type="match status" value="1"/>
</dbReference>
<gene>
    <name evidence="6" type="ORF">NX02_05840</name>
</gene>
<keyword evidence="3" id="KW-0378">Hydrolase</keyword>
<keyword evidence="2" id="KW-0479">Metal-binding</keyword>
<feature type="domain" description="Metallo-beta-lactamase" evidence="5">
    <location>
        <begin position="67"/>
        <end position="270"/>
    </location>
</feature>
<name>W0A985_9SPHN</name>
<dbReference type="PATRIC" id="fig|1123269.5.peg.1127"/>
<dbReference type="OrthoDB" id="9773738at2"/>
<dbReference type="AlphaFoldDB" id="W0A985"/>
<dbReference type="SUPFAM" id="SSF56281">
    <property type="entry name" value="Metallo-hydrolase/oxidoreductase"/>
    <property type="match status" value="1"/>
</dbReference>
<dbReference type="Gene3D" id="3.60.15.10">
    <property type="entry name" value="Ribonuclease Z/Hydroxyacylglutathione hydrolase-like"/>
    <property type="match status" value="1"/>
</dbReference>
<dbReference type="GO" id="GO:0046872">
    <property type="term" value="F:metal ion binding"/>
    <property type="evidence" value="ECO:0007669"/>
    <property type="project" value="UniProtKB-KW"/>
</dbReference>
<dbReference type="InterPro" id="IPR036866">
    <property type="entry name" value="RibonucZ/Hydroxyglut_hydro"/>
</dbReference>
<dbReference type="Proteomes" id="UP000018851">
    <property type="component" value="Chromosome"/>
</dbReference>
<dbReference type="InterPro" id="IPR001279">
    <property type="entry name" value="Metallo-B-lactamas"/>
</dbReference>
<dbReference type="EMBL" id="CP006644">
    <property type="protein sequence ID" value="AHE52903.1"/>
    <property type="molecule type" value="Genomic_DNA"/>
</dbReference>
<evidence type="ECO:0000313" key="7">
    <source>
        <dbReference type="Proteomes" id="UP000018851"/>
    </source>
</evidence>
<evidence type="ECO:0000256" key="3">
    <source>
        <dbReference type="ARBA" id="ARBA00022801"/>
    </source>
</evidence>
<accession>W0A985</accession>
<dbReference type="STRING" id="1123269.NX02_05840"/>
<dbReference type="CDD" id="cd07729">
    <property type="entry name" value="AHL_lactonase_MBL-fold"/>
    <property type="match status" value="1"/>
</dbReference>
<evidence type="ECO:0000256" key="2">
    <source>
        <dbReference type="ARBA" id="ARBA00022723"/>
    </source>
</evidence>
<dbReference type="KEGG" id="ssan:NX02_05840"/>
<evidence type="ECO:0000313" key="6">
    <source>
        <dbReference type="EMBL" id="AHE52903.1"/>
    </source>
</evidence>
<dbReference type="PANTHER" id="PTHR42978">
    <property type="entry name" value="QUORUM-QUENCHING LACTONASE YTNP-RELATED-RELATED"/>
    <property type="match status" value="1"/>
</dbReference>
<organism evidence="6 7">
    <name type="scientific">Sphingomonas sanxanigenens DSM 19645 = NX02</name>
    <dbReference type="NCBI Taxonomy" id="1123269"/>
    <lineage>
        <taxon>Bacteria</taxon>
        <taxon>Pseudomonadati</taxon>
        <taxon>Pseudomonadota</taxon>
        <taxon>Alphaproteobacteria</taxon>
        <taxon>Sphingomonadales</taxon>
        <taxon>Sphingomonadaceae</taxon>
        <taxon>Sphingomonas</taxon>
    </lineage>
</organism>
<sequence>MYALIGGAALCGVAAFSASGQSDRSKKEEASTADVQLWRLDCGAVRVNDLNAFSDVHAYPGRSRQLAASCYLIRHGADYMLWDAGIPEKLKGKPTSATDPISQTLTVTLPEQLARIDVKPEQIRLLGISHYHGDHIGQAPAFTSAKLLIGKGDLDTLKAGPQPRIDPAPLARWLTGGGEVEAVAGDKDVFGDGSVVMLSLPGHTPGHHGLLVRLRNKGAVLISGDAAHFNENLVNDGVPAFNTDRAQSLASLARLKGLATNMNATLVLQHEPEDIIKLPVFPASAN</sequence>
<dbReference type="InterPro" id="IPR051013">
    <property type="entry name" value="MBL_superfamily_lactonases"/>
</dbReference>
<dbReference type="Pfam" id="PF00753">
    <property type="entry name" value="Lactamase_B"/>
    <property type="match status" value="1"/>
</dbReference>
<evidence type="ECO:0000259" key="5">
    <source>
        <dbReference type="SMART" id="SM00849"/>
    </source>
</evidence>
<dbReference type="eggNOG" id="COG0491">
    <property type="taxonomic scope" value="Bacteria"/>
</dbReference>
<evidence type="ECO:0000256" key="4">
    <source>
        <dbReference type="ARBA" id="ARBA00022833"/>
    </source>
</evidence>
<keyword evidence="7" id="KW-1185">Reference proteome</keyword>
<evidence type="ECO:0000256" key="1">
    <source>
        <dbReference type="ARBA" id="ARBA00007749"/>
    </source>
</evidence>
<protein>
    <recommendedName>
        <fullName evidence="5">Metallo-beta-lactamase domain-containing protein</fullName>
    </recommendedName>
</protein>
<keyword evidence="4" id="KW-0862">Zinc</keyword>